<proteinExistence type="predicted"/>
<evidence type="ECO:0000313" key="3">
    <source>
        <dbReference type="EMBL" id="BEH01504.1"/>
    </source>
</evidence>
<evidence type="ECO:0000313" key="4">
    <source>
        <dbReference type="Proteomes" id="UP001431656"/>
    </source>
</evidence>
<feature type="region of interest" description="Disordered" evidence="1">
    <location>
        <begin position="1"/>
        <end position="79"/>
    </location>
</feature>
<reference evidence="3" key="1">
    <citation type="journal article" date="2024" name="Int. J. Syst. Evol. Microbiol.">
        <title>Brooklawnia propionicigenes sp. nov., a facultatively anaerobic, propionate-producing bacterium isolated from a methanogenic reactor treating waste from cattle farms.</title>
        <authorList>
            <person name="Akita Y."/>
            <person name="Ueki A."/>
            <person name="Tonouchi A."/>
            <person name="Sugawara Y."/>
            <person name="Honma S."/>
            <person name="Kaku N."/>
            <person name="Ueki K."/>
        </authorList>
    </citation>
    <scope>NUCLEOTIDE SEQUENCE</scope>
    <source>
        <strain evidence="3">SH051</strain>
    </source>
</reference>
<feature type="compositionally biased region" description="Low complexity" evidence="1">
    <location>
        <begin position="57"/>
        <end position="79"/>
    </location>
</feature>
<dbReference type="Proteomes" id="UP001431656">
    <property type="component" value="Chromosome"/>
</dbReference>
<sequence length="442" mass="46200">MTTPPNDPGRGQPSGTFGHSGQNPGGYDPDSSRRYGRGISGSDGPADQPAGYVPRFAQQGPSQPAAAQPGFGQTGQPGYNYYAAQQPGQQGPALADSTACSPGQQRRFAGAYRPQDPQKLKRRRLIAVIVIVAVVLGIGGYLFFNWFTSRNDERDSQAAMNGLLTALQAGDATAALSYLDPGSIAVDGQPLLTDAAIANNPNTFAFNPNFVSSKSGGGYSHQASVQINGTTRVVQWDVKEIDGTWKVEGADVLGQINLGNGQSVQINGIAVGPGPTTLSALPGSYTASSELALLSFAPSQADFDIFTGGQTSIDAELIVADGVQEQVVDQVREILNGCVAAKASPGTCNWAMTFSNGHAVDGTITWTLSPEDPASQITVPTTGWTAAEAYTQTFALRYQTIAAGEGQLDDGSRGKFDGYTATRTSYFSLDLSGDTPVIRLVS</sequence>
<accession>A0AAN0KCX1</accession>
<feature type="transmembrane region" description="Helical" evidence="2">
    <location>
        <begin position="125"/>
        <end position="147"/>
    </location>
</feature>
<keyword evidence="4" id="KW-1185">Reference proteome</keyword>
<feature type="compositionally biased region" description="Polar residues" evidence="1">
    <location>
        <begin position="13"/>
        <end position="22"/>
    </location>
</feature>
<organism evidence="3 4">
    <name type="scientific">Brooklawnia propionicigenes</name>
    <dbReference type="NCBI Taxonomy" id="3041175"/>
    <lineage>
        <taxon>Bacteria</taxon>
        <taxon>Bacillati</taxon>
        <taxon>Actinomycetota</taxon>
        <taxon>Actinomycetes</taxon>
        <taxon>Propionibacteriales</taxon>
        <taxon>Propionibacteriaceae</taxon>
        <taxon>Brooklawnia</taxon>
    </lineage>
</organism>
<gene>
    <name evidence="3" type="ORF">brsh051_07850</name>
</gene>
<evidence type="ECO:0008006" key="5">
    <source>
        <dbReference type="Google" id="ProtNLM"/>
    </source>
</evidence>
<keyword evidence="2" id="KW-1133">Transmembrane helix</keyword>
<protein>
    <recommendedName>
        <fullName evidence="5">DUF4878 domain-containing protein</fullName>
    </recommendedName>
</protein>
<name>A0AAN0KCX1_9ACTN</name>
<evidence type="ECO:0000256" key="1">
    <source>
        <dbReference type="SAM" id="MobiDB-lite"/>
    </source>
</evidence>
<dbReference type="RefSeq" id="WP_286267771.1">
    <property type="nucleotide sequence ID" value="NZ_AP028056.1"/>
</dbReference>
<keyword evidence="2" id="KW-0472">Membrane</keyword>
<dbReference type="EMBL" id="AP028056">
    <property type="protein sequence ID" value="BEH01504.1"/>
    <property type="molecule type" value="Genomic_DNA"/>
</dbReference>
<evidence type="ECO:0000256" key="2">
    <source>
        <dbReference type="SAM" id="Phobius"/>
    </source>
</evidence>
<dbReference type="AlphaFoldDB" id="A0AAN0KCX1"/>
<dbReference type="KEGG" id="broo:brsh051_07850"/>
<keyword evidence="2" id="KW-0812">Transmembrane</keyword>